<evidence type="ECO:0000313" key="4">
    <source>
        <dbReference type="Proteomes" id="UP001165652"/>
    </source>
</evidence>
<proteinExistence type="inferred from homology"/>
<keyword evidence="3" id="KW-0966">Cell projection</keyword>
<dbReference type="RefSeq" id="WP_272780598.1">
    <property type="nucleotide sequence ID" value="NZ_JAQQLI010000090.1"/>
</dbReference>
<name>A0ABT5JJM4_RHOTP</name>
<dbReference type="EMBL" id="JAQQLI010000090">
    <property type="protein sequence ID" value="MDC7789779.1"/>
    <property type="molecule type" value="Genomic_DNA"/>
</dbReference>
<keyword evidence="3" id="KW-0282">Flagellum</keyword>
<evidence type="ECO:0000313" key="3">
    <source>
        <dbReference type="EMBL" id="MDC7789779.1"/>
    </source>
</evidence>
<evidence type="ECO:0000259" key="2">
    <source>
        <dbReference type="Pfam" id="PF06429"/>
    </source>
</evidence>
<reference evidence="3" key="2">
    <citation type="submission" date="2023-02" db="EMBL/GenBank/DDBJ databases">
        <authorList>
            <person name="Rayyan A."/>
            <person name="Meyer T."/>
            <person name="Kyndt J.A."/>
        </authorList>
    </citation>
    <scope>NUCLEOTIDE SEQUENCE</scope>
    <source>
        <strain evidence="3">DSM 9987</strain>
    </source>
</reference>
<accession>A0ABT5JJM4</accession>
<dbReference type="Proteomes" id="UP001165652">
    <property type="component" value="Unassembled WGS sequence"/>
</dbReference>
<comment type="similarity">
    <text evidence="1">Belongs to the flagella basal body rod proteins family.</text>
</comment>
<dbReference type="Pfam" id="PF06429">
    <property type="entry name" value="Flg_bbr_C"/>
    <property type="match status" value="1"/>
</dbReference>
<feature type="domain" description="Flagellar basal-body/hook protein C-terminal" evidence="2">
    <location>
        <begin position="98"/>
        <end position="133"/>
    </location>
</feature>
<reference evidence="3" key="1">
    <citation type="journal article" date="2023" name="Microbiol Resour">
        <title>Genome Sequences of Rhodoplanes serenus and Two Thermotolerant Strains, Rhodoplanes tepidamans and 'Rhodoplanes cryptolactis,' Further Refine the Genus.</title>
        <authorList>
            <person name="Rayyan A.A."/>
            <person name="Kyndt J.A."/>
        </authorList>
    </citation>
    <scope>NUCLEOTIDE SEQUENCE</scope>
    <source>
        <strain evidence="3">DSM 9987</strain>
    </source>
</reference>
<keyword evidence="4" id="KW-1185">Reference proteome</keyword>
<organism evidence="3 4">
    <name type="scientific">Rhodoplanes tepidamans</name>
    <name type="common">Rhodoplanes cryptolactis</name>
    <dbReference type="NCBI Taxonomy" id="200616"/>
    <lineage>
        <taxon>Bacteria</taxon>
        <taxon>Pseudomonadati</taxon>
        <taxon>Pseudomonadota</taxon>
        <taxon>Alphaproteobacteria</taxon>
        <taxon>Hyphomicrobiales</taxon>
        <taxon>Nitrobacteraceae</taxon>
        <taxon>Rhodoplanes</taxon>
    </lineage>
</organism>
<keyword evidence="3" id="KW-0969">Cilium</keyword>
<sequence>MSSISTIAVSGMTAAVRRVEVSAGNVANVRSTGALPAADGRVPEGLQQAYTPLRVTQTAVAGGGTRATVTAATPAHVPTSDPQAPFADPNGLVAAPIVDLSQEMVEQVIASYTFTADARLVQADDEMTQTLLDATA</sequence>
<comment type="caution">
    <text evidence="3">The sequence shown here is derived from an EMBL/GenBank/DDBJ whole genome shotgun (WGS) entry which is preliminary data.</text>
</comment>
<evidence type="ECO:0000256" key="1">
    <source>
        <dbReference type="ARBA" id="ARBA00009677"/>
    </source>
</evidence>
<dbReference type="InterPro" id="IPR010930">
    <property type="entry name" value="Flg_bb/hook_C_dom"/>
</dbReference>
<protein>
    <submittedName>
        <fullName evidence="3">Flagellar basal body rod C-terminal domain-containing protein</fullName>
    </submittedName>
</protein>
<gene>
    <name evidence="3" type="ORF">PQJ73_29215</name>
</gene>